<sequence>MVNAPDHQQAESVPVTLARLEGKLDATIAAATARTDEHGRRLDVVDTRLNAHSAAISATEKAVAAIPPPAPRTSWVAVASLVVAGVVGLGSLAGVLITLIQVVPTNP</sequence>
<gene>
    <name evidence="2" type="ORF">H9652_04050</name>
</gene>
<evidence type="ECO:0000313" key="2">
    <source>
        <dbReference type="EMBL" id="MBD7949581.1"/>
    </source>
</evidence>
<dbReference type="Proteomes" id="UP000641803">
    <property type="component" value="Unassembled WGS sequence"/>
</dbReference>
<keyword evidence="1" id="KW-1133">Transmembrane helix</keyword>
<evidence type="ECO:0008006" key="4">
    <source>
        <dbReference type="Google" id="ProtNLM"/>
    </source>
</evidence>
<name>A0ABR8RP88_9CELL</name>
<keyword evidence="1" id="KW-0812">Transmembrane</keyword>
<keyword evidence="1" id="KW-0472">Membrane</keyword>
<organism evidence="2 3">
    <name type="scientific">Oerskovia rustica</name>
    <dbReference type="NCBI Taxonomy" id="2762237"/>
    <lineage>
        <taxon>Bacteria</taxon>
        <taxon>Bacillati</taxon>
        <taxon>Actinomycetota</taxon>
        <taxon>Actinomycetes</taxon>
        <taxon>Micrococcales</taxon>
        <taxon>Cellulomonadaceae</taxon>
        <taxon>Oerskovia</taxon>
    </lineage>
</organism>
<reference evidence="2 3" key="1">
    <citation type="submission" date="2020-08" db="EMBL/GenBank/DDBJ databases">
        <title>A Genomic Blueprint of the Chicken Gut Microbiome.</title>
        <authorList>
            <person name="Gilroy R."/>
            <person name="Ravi A."/>
            <person name="Getino M."/>
            <person name="Pursley I."/>
            <person name="Horton D.L."/>
            <person name="Alikhan N.-F."/>
            <person name="Baker D."/>
            <person name="Gharbi K."/>
            <person name="Hall N."/>
            <person name="Watson M."/>
            <person name="Adriaenssens E.M."/>
            <person name="Foster-Nyarko E."/>
            <person name="Jarju S."/>
            <person name="Secka A."/>
            <person name="Antonio M."/>
            <person name="Oren A."/>
            <person name="Chaudhuri R."/>
            <person name="La Ragione R.M."/>
            <person name="Hildebrand F."/>
            <person name="Pallen M.J."/>
        </authorList>
    </citation>
    <scope>NUCLEOTIDE SEQUENCE [LARGE SCALE GENOMIC DNA]</scope>
    <source>
        <strain evidence="2 3">Sa4CUA1</strain>
    </source>
</reference>
<comment type="caution">
    <text evidence="2">The sequence shown here is derived from an EMBL/GenBank/DDBJ whole genome shotgun (WGS) entry which is preliminary data.</text>
</comment>
<feature type="transmembrane region" description="Helical" evidence="1">
    <location>
        <begin position="75"/>
        <end position="103"/>
    </location>
</feature>
<dbReference type="RefSeq" id="WP_191794989.1">
    <property type="nucleotide sequence ID" value="NZ_JACSQQ010000005.1"/>
</dbReference>
<protein>
    <recommendedName>
        <fullName evidence="4">DUF3618 domain-containing protein</fullName>
    </recommendedName>
</protein>
<accession>A0ABR8RP88</accession>
<evidence type="ECO:0000256" key="1">
    <source>
        <dbReference type="SAM" id="Phobius"/>
    </source>
</evidence>
<proteinExistence type="predicted"/>
<keyword evidence="3" id="KW-1185">Reference proteome</keyword>
<dbReference type="EMBL" id="JACSQQ010000005">
    <property type="protein sequence ID" value="MBD7949581.1"/>
    <property type="molecule type" value="Genomic_DNA"/>
</dbReference>
<evidence type="ECO:0000313" key="3">
    <source>
        <dbReference type="Proteomes" id="UP000641803"/>
    </source>
</evidence>